<name>A0ABW5JJB8_9BACT</name>
<dbReference type="PANTHER" id="PTHR37691">
    <property type="entry name" value="BLR3518 PROTEIN"/>
    <property type="match status" value="1"/>
</dbReference>
<organism evidence="2 3">
    <name type="scientific">Gracilimonas halophila</name>
    <dbReference type="NCBI Taxonomy" id="1834464"/>
    <lineage>
        <taxon>Bacteria</taxon>
        <taxon>Pseudomonadati</taxon>
        <taxon>Balneolota</taxon>
        <taxon>Balneolia</taxon>
        <taxon>Balneolales</taxon>
        <taxon>Balneolaceae</taxon>
        <taxon>Gracilimonas</taxon>
    </lineage>
</organism>
<evidence type="ECO:0000313" key="2">
    <source>
        <dbReference type="EMBL" id="MFD2532649.1"/>
    </source>
</evidence>
<dbReference type="Pfam" id="PF02635">
    <property type="entry name" value="DsrE"/>
    <property type="match status" value="1"/>
</dbReference>
<keyword evidence="3" id="KW-1185">Reference proteome</keyword>
<dbReference type="PANTHER" id="PTHR37691:SF1">
    <property type="entry name" value="BLR3518 PROTEIN"/>
    <property type="match status" value="1"/>
</dbReference>
<reference evidence="3" key="1">
    <citation type="journal article" date="2019" name="Int. J. Syst. Evol. Microbiol.">
        <title>The Global Catalogue of Microorganisms (GCM) 10K type strain sequencing project: providing services to taxonomists for standard genome sequencing and annotation.</title>
        <authorList>
            <consortium name="The Broad Institute Genomics Platform"/>
            <consortium name="The Broad Institute Genome Sequencing Center for Infectious Disease"/>
            <person name="Wu L."/>
            <person name="Ma J."/>
        </authorList>
    </citation>
    <scope>NUCLEOTIDE SEQUENCE [LARGE SCALE GENOMIC DNA]</scope>
    <source>
        <strain evidence="3">KCTC 52042</strain>
    </source>
</reference>
<feature type="signal peptide" evidence="1">
    <location>
        <begin position="1"/>
        <end position="19"/>
    </location>
</feature>
<dbReference type="EMBL" id="JBHULI010000024">
    <property type="protein sequence ID" value="MFD2532649.1"/>
    <property type="molecule type" value="Genomic_DNA"/>
</dbReference>
<dbReference type="InterPro" id="IPR003787">
    <property type="entry name" value="Sulphur_relay_DsrE/F-like"/>
</dbReference>
<dbReference type="RefSeq" id="WP_390301436.1">
    <property type="nucleotide sequence ID" value="NZ_JBHULI010000024.1"/>
</dbReference>
<evidence type="ECO:0000313" key="3">
    <source>
        <dbReference type="Proteomes" id="UP001597460"/>
    </source>
</evidence>
<gene>
    <name evidence="2" type="ORF">ACFSVN_09355</name>
</gene>
<proteinExistence type="predicted"/>
<dbReference type="Proteomes" id="UP001597460">
    <property type="component" value="Unassembled WGS sequence"/>
</dbReference>
<dbReference type="SUPFAM" id="SSF75169">
    <property type="entry name" value="DsrEFH-like"/>
    <property type="match status" value="1"/>
</dbReference>
<comment type="caution">
    <text evidence="2">The sequence shown here is derived from an EMBL/GenBank/DDBJ whole genome shotgun (WGS) entry which is preliminary data.</text>
</comment>
<dbReference type="Gene3D" id="3.40.1260.10">
    <property type="entry name" value="DsrEFH-like"/>
    <property type="match status" value="1"/>
</dbReference>
<keyword evidence="1" id="KW-0732">Signal</keyword>
<protein>
    <submittedName>
        <fullName evidence="2">DsrE family protein</fullName>
    </submittedName>
</protein>
<accession>A0ABW5JJB8</accession>
<dbReference type="InterPro" id="IPR027396">
    <property type="entry name" value="DsrEFH-like"/>
</dbReference>
<sequence length="177" mass="19596">MRSALFILLLLLSSTDVLAQEAQFPIIKNFGGIYEIPDSVDPEPDMEYNIVIDLKTLQRDKASLNPGLNNVARMMNLHGLGGVKAEDLNVAVVIHGGATDLVIDNAAYQKRYELDNPNLELIDTLKEAGVEIFVCGQSLIARDYGFDEINPQITKGLSMLTVFTTYMNKGYKPLVFD</sequence>
<feature type="chain" id="PRO_5046952043" evidence="1">
    <location>
        <begin position="20"/>
        <end position="177"/>
    </location>
</feature>
<evidence type="ECO:0000256" key="1">
    <source>
        <dbReference type="SAM" id="SignalP"/>
    </source>
</evidence>